<evidence type="ECO:0000313" key="2">
    <source>
        <dbReference type="EMBL" id="QHC55377.1"/>
    </source>
</evidence>
<evidence type="ECO:0000313" key="3">
    <source>
        <dbReference type="Proteomes" id="UP000465031"/>
    </source>
</evidence>
<gene>
    <name evidence="2" type="ORF">GSU10_06835</name>
</gene>
<feature type="domain" description="DUF6966" evidence="1">
    <location>
        <begin position="20"/>
        <end position="73"/>
    </location>
</feature>
<dbReference type="Proteomes" id="UP000465031">
    <property type="component" value="Chromosome"/>
</dbReference>
<organism evidence="2 3">
    <name type="scientific">Rathayibacter tanaceti</name>
    <dbReference type="NCBI Taxonomy" id="1671680"/>
    <lineage>
        <taxon>Bacteria</taxon>
        <taxon>Bacillati</taxon>
        <taxon>Actinomycetota</taxon>
        <taxon>Actinomycetes</taxon>
        <taxon>Micrococcales</taxon>
        <taxon>Microbacteriaceae</taxon>
        <taxon>Rathayibacter</taxon>
    </lineage>
</organism>
<reference evidence="3" key="1">
    <citation type="submission" date="2019-12" db="EMBL/GenBank/DDBJ databases">
        <title>Complete and draft genome sequences of new strains and members of some known species of the genus Rathayibacter isolated from plants.</title>
        <authorList>
            <person name="Tarlachkov S.V."/>
            <person name="Starodumova I.P."/>
            <person name="Dorofeeva L.V."/>
            <person name="Prisyazhnaya N.V."/>
            <person name="Leyn S."/>
            <person name="Zlamal J."/>
            <person name="Elan M."/>
            <person name="Osterman A.L."/>
            <person name="Nadler S."/>
            <person name="Subbotin S.A."/>
            <person name="Evtushenko L.I."/>
        </authorList>
    </citation>
    <scope>NUCLEOTIDE SEQUENCE [LARGE SCALE GENOMIC DNA]</scope>
    <source>
        <strain evidence="3">VKM Ac-2761</strain>
    </source>
</reference>
<dbReference type="EMBL" id="CP047186">
    <property type="protein sequence ID" value="QHC55377.1"/>
    <property type="molecule type" value="Genomic_DNA"/>
</dbReference>
<accession>A0AAE6RID0</accession>
<dbReference type="KEGG" id="rte:GSU10_06835"/>
<name>A0AAE6RID0_9MICO</name>
<dbReference type="InterPro" id="IPR054239">
    <property type="entry name" value="DUF6966"/>
</dbReference>
<sequence>MSIDIMRETLRSLEELFISGKDNFWASVMHSLLNELDASLHPEDISNLSRKIIHMYGGMGTFGDAIIYSNGKYPRELNNDLSLLRTQLYKIANHLA</sequence>
<protein>
    <recommendedName>
        <fullName evidence="1">DUF6966 domain-containing protein</fullName>
    </recommendedName>
</protein>
<dbReference type="RefSeq" id="WP_132504383.1">
    <property type="nucleotide sequence ID" value="NZ_CP047186.1"/>
</dbReference>
<proteinExistence type="predicted"/>
<evidence type="ECO:0000259" key="1">
    <source>
        <dbReference type="Pfam" id="PF22294"/>
    </source>
</evidence>
<dbReference type="Pfam" id="PF22294">
    <property type="entry name" value="DUF6966"/>
    <property type="match status" value="1"/>
</dbReference>
<dbReference type="AlphaFoldDB" id="A0AAE6RID0"/>